<organism evidence="1 2">
    <name type="scientific">Mucor saturninus</name>
    <dbReference type="NCBI Taxonomy" id="64648"/>
    <lineage>
        <taxon>Eukaryota</taxon>
        <taxon>Fungi</taxon>
        <taxon>Fungi incertae sedis</taxon>
        <taxon>Mucoromycota</taxon>
        <taxon>Mucoromycotina</taxon>
        <taxon>Mucoromycetes</taxon>
        <taxon>Mucorales</taxon>
        <taxon>Mucorineae</taxon>
        <taxon>Mucoraceae</taxon>
        <taxon>Mucor</taxon>
    </lineage>
</organism>
<name>A0A8H7UQL4_9FUNG</name>
<gene>
    <name evidence="1" type="ORF">INT47_001389</name>
</gene>
<sequence>MFTTSYKNHFHVSPCCWHVGAVQYFIQHTGSDNNTRFLVPVEVMKHQDVARHGKSVPLVKARSDIAQPSYAVTNSMDIEYQVGLI</sequence>
<accession>A0A8H7UQL4</accession>
<comment type="caution">
    <text evidence="1">The sequence shown here is derived from an EMBL/GenBank/DDBJ whole genome shotgun (WGS) entry which is preliminary data.</text>
</comment>
<reference evidence="1" key="1">
    <citation type="submission" date="2020-12" db="EMBL/GenBank/DDBJ databases">
        <title>Metabolic potential, ecology and presence of endohyphal bacteria is reflected in genomic diversity of Mucoromycotina.</title>
        <authorList>
            <person name="Muszewska A."/>
            <person name="Okrasinska A."/>
            <person name="Steczkiewicz K."/>
            <person name="Drgas O."/>
            <person name="Orlowska M."/>
            <person name="Perlinska-Lenart U."/>
            <person name="Aleksandrzak-Piekarczyk T."/>
            <person name="Szatraj K."/>
            <person name="Zielenkiewicz U."/>
            <person name="Pilsyk S."/>
            <person name="Malc E."/>
            <person name="Mieczkowski P."/>
            <person name="Kruszewska J.S."/>
            <person name="Biernat P."/>
            <person name="Pawlowska J."/>
        </authorList>
    </citation>
    <scope>NUCLEOTIDE SEQUENCE</scope>
    <source>
        <strain evidence="1">WA0000017839</strain>
    </source>
</reference>
<proteinExistence type="predicted"/>
<dbReference type="Proteomes" id="UP000603453">
    <property type="component" value="Unassembled WGS sequence"/>
</dbReference>
<evidence type="ECO:0000313" key="2">
    <source>
        <dbReference type="Proteomes" id="UP000603453"/>
    </source>
</evidence>
<dbReference type="AlphaFoldDB" id="A0A8H7UQL4"/>
<evidence type="ECO:0000313" key="1">
    <source>
        <dbReference type="EMBL" id="KAG2191945.1"/>
    </source>
</evidence>
<keyword evidence="2" id="KW-1185">Reference proteome</keyword>
<protein>
    <submittedName>
        <fullName evidence="1">Uncharacterized protein</fullName>
    </submittedName>
</protein>
<dbReference type="EMBL" id="JAEPRD010000335">
    <property type="protein sequence ID" value="KAG2191945.1"/>
    <property type="molecule type" value="Genomic_DNA"/>
</dbReference>